<accession>A0A2I2FEQ7</accession>
<evidence type="ECO:0000256" key="2">
    <source>
        <dbReference type="SAM" id="Phobius"/>
    </source>
</evidence>
<name>A0A2I2FEQ7_ASPCN</name>
<dbReference type="Proteomes" id="UP000234585">
    <property type="component" value="Unassembled WGS sequence"/>
</dbReference>
<evidence type="ECO:0000256" key="1">
    <source>
        <dbReference type="SAM" id="MobiDB-lite"/>
    </source>
</evidence>
<keyword evidence="2" id="KW-1133">Transmembrane helix</keyword>
<feature type="compositionally biased region" description="Polar residues" evidence="1">
    <location>
        <begin position="259"/>
        <end position="268"/>
    </location>
</feature>
<gene>
    <name evidence="4" type="ORF">BDW47DRAFT_124756</name>
</gene>
<feature type="region of interest" description="Disordered" evidence="1">
    <location>
        <begin position="142"/>
        <end position="206"/>
    </location>
</feature>
<keyword evidence="5" id="KW-1185">Reference proteome</keyword>
<evidence type="ECO:0000313" key="4">
    <source>
        <dbReference type="EMBL" id="PLB39126.1"/>
    </source>
</evidence>
<feature type="signal peptide" evidence="3">
    <location>
        <begin position="1"/>
        <end position="29"/>
    </location>
</feature>
<keyword evidence="2" id="KW-0812">Transmembrane</keyword>
<dbReference type="AlphaFoldDB" id="A0A2I2FEQ7"/>
<keyword evidence="2" id="KW-0472">Membrane</keyword>
<feature type="compositionally biased region" description="Gly residues" evidence="1">
    <location>
        <begin position="408"/>
        <end position="426"/>
    </location>
</feature>
<protein>
    <recommendedName>
        <fullName evidence="6">GPI transamidase component PIG-S</fullName>
    </recommendedName>
</protein>
<dbReference type="OrthoDB" id="5338512at2759"/>
<feature type="region of interest" description="Disordered" evidence="1">
    <location>
        <begin position="253"/>
        <end position="276"/>
    </location>
</feature>
<feature type="region of interest" description="Disordered" evidence="1">
    <location>
        <begin position="392"/>
        <end position="432"/>
    </location>
</feature>
<evidence type="ECO:0000256" key="3">
    <source>
        <dbReference type="SAM" id="SignalP"/>
    </source>
</evidence>
<evidence type="ECO:0008006" key="6">
    <source>
        <dbReference type="Google" id="ProtNLM"/>
    </source>
</evidence>
<dbReference type="GeneID" id="36523461"/>
<dbReference type="EMBL" id="KZ559131">
    <property type="protein sequence ID" value="PLB39126.1"/>
    <property type="molecule type" value="Genomic_DNA"/>
</dbReference>
<keyword evidence="3" id="KW-0732">Signal</keyword>
<proteinExistence type="predicted"/>
<reference evidence="4 5" key="1">
    <citation type="submission" date="2017-12" db="EMBL/GenBank/DDBJ databases">
        <authorList>
            <consortium name="DOE Joint Genome Institute"/>
            <person name="Haridas S."/>
            <person name="Kjaerbolling I."/>
            <person name="Vesth T.C."/>
            <person name="Frisvad J.C."/>
            <person name="Nybo J.L."/>
            <person name="Theobald S."/>
            <person name="Kuo A."/>
            <person name="Bowyer P."/>
            <person name="Matsuda Y."/>
            <person name="Mondo S."/>
            <person name="Lyhne E.K."/>
            <person name="Kogle M.E."/>
            <person name="Clum A."/>
            <person name="Lipzen A."/>
            <person name="Salamov A."/>
            <person name="Ngan C.Y."/>
            <person name="Daum C."/>
            <person name="Chiniquy J."/>
            <person name="Barry K."/>
            <person name="LaButti K."/>
            <person name="Simmons B.A."/>
            <person name="Magnuson J.K."/>
            <person name="Mortensen U.H."/>
            <person name="Larsen T.O."/>
            <person name="Grigoriev I.V."/>
            <person name="Baker S.E."/>
            <person name="Andersen M.R."/>
            <person name="Nordberg H.P."/>
            <person name="Cantor M.N."/>
            <person name="Hua S.X."/>
        </authorList>
    </citation>
    <scope>NUCLEOTIDE SEQUENCE [LARGE SCALE GENOMIC DNA]</scope>
    <source>
        <strain evidence="4 5">CBS 102.13</strain>
    </source>
</reference>
<evidence type="ECO:0000313" key="5">
    <source>
        <dbReference type="Proteomes" id="UP000234585"/>
    </source>
</evidence>
<dbReference type="RefSeq" id="XP_024673138.1">
    <property type="nucleotide sequence ID" value="XM_024816301.1"/>
</dbReference>
<dbReference type="STRING" id="41067.A0A2I2FEQ7"/>
<feature type="transmembrane region" description="Helical" evidence="2">
    <location>
        <begin position="220"/>
        <end position="243"/>
    </location>
</feature>
<sequence>MVRLSSPNAWRATSSVYLLLAILSSTASSSPTGHLLAREAETCPKNYTSCSNAGLPSSFCCPSSSTCISLDDGSSAICCPKGENCEFIQPIGCDAQRQDAKEHPQSPIKTTRTDDRLPKCGDFCCPFGYTCQKDNVCIMDKTQSSSSKTNTNTASETTTSTSTNTNTQTTTTDSSHTVPIMDPTATADPPSPSATSPSNPTAAQTASQLTAACPSYPSQAVAAGFFPGAIFGAIATLLALFGIRKYQEKHLPPGDKIAQHTQRSSSGTLLGISPPIPSDETSYRTDFLLHRPARRNSEGARSMLQRSRSRVKSLFGTTPKITVSEPDAPPVPVPVPVTPQRVVVARRPSTESIKVYTPPGVFAGTNVLKPSPYPDVRPNTTFSDMIDRVGFKDGRGDPCYRVQTPPGGDSGGSGGSGSGSGGGGRAGRAVRR</sequence>
<feature type="chain" id="PRO_5014164268" description="GPI transamidase component PIG-S" evidence="3">
    <location>
        <begin position="30"/>
        <end position="432"/>
    </location>
</feature>
<organism evidence="4 5">
    <name type="scientific">Aspergillus candidus</name>
    <dbReference type="NCBI Taxonomy" id="41067"/>
    <lineage>
        <taxon>Eukaryota</taxon>
        <taxon>Fungi</taxon>
        <taxon>Dikarya</taxon>
        <taxon>Ascomycota</taxon>
        <taxon>Pezizomycotina</taxon>
        <taxon>Eurotiomycetes</taxon>
        <taxon>Eurotiomycetidae</taxon>
        <taxon>Eurotiales</taxon>
        <taxon>Aspergillaceae</taxon>
        <taxon>Aspergillus</taxon>
        <taxon>Aspergillus subgen. Circumdati</taxon>
    </lineage>
</organism>